<proteinExistence type="inferred from homology"/>
<dbReference type="STRING" id="29341.RSJ17_11740"/>
<dbReference type="AlphaFoldDB" id="A0A0C1RCN4"/>
<dbReference type="InterPro" id="IPR050873">
    <property type="entry name" value="V-ATPase_V0D/AC39_subunit"/>
</dbReference>
<gene>
    <name evidence="4" type="ORF">U732_3876</name>
</gene>
<dbReference type="EMBL" id="AYSO01000012">
    <property type="protein sequence ID" value="KIE48126.1"/>
    <property type="molecule type" value="Genomic_DNA"/>
</dbReference>
<dbReference type="GO" id="GO:0046961">
    <property type="term" value="F:proton-transporting ATPase activity, rotational mechanism"/>
    <property type="evidence" value="ECO:0007669"/>
    <property type="project" value="InterPro"/>
</dbReference>
<protein>
    <submittedName>
        <fullName evidence="4">ATP synthase (C/AC39) subunit</fullName>
    </submittedName>
</protein>
<name>A0A0C1RCN4_9CLOT</name>
<evidence type="ECO:0000313" key="5">
    <source>
        <dbReference type="Proteomes" id="UP000031366"/>
    </source>
</evidence>
<dbReference type="Gene3D" id="1.10.132.50">
    <property type="entry name" value="ATP synthase (C/AC39) subunit, domain 3"/>
    <property type="match status" value="1"/>
</dbReference>
<organism evidence="4 5">
    <name type="scientific">Clostridium argentinense CDC 2741</name>
    <dbReference type="NCBI Taxonomy" id="1418104"/>
    <lineage>
        <taxon>Bacteria</taxon>
        <taxon>Bacillati</taxon>
        <taxon>Bacillota</taxon>
        <taxon>Clostridia</taxon>
        <taxon>Eubacteriales</taxon>
        <taxon>Clostridiaceae</taxon>
        <taxon>Clostridium</taxon>
    </lineage>
</organism>
<dbReference type="RefSeq" id="WP_039630414.1">
    <property type="nucleotide sequence ID" value="NZ_AYSO01000012.1"/>
</dbReference>
<comment type="similarity">
    <text evidence="1">Belongs to the V-ATPase V0D/AC39 subunit family.</text>
</comment>
<dbReference type="InterPro" id="IPR002843">
    <property type="entry name" value="ATPase_V0-cplx_csu/dsu"/>
</dbReference>
<sequence length="333" mass="38946">MDRMNFTHAVARLRVIEKRLLDKMKIERMIESSSLEEAIKILQETQYGDNISLLKRNEDYELLLNEELKRLYSLMYEISPEKLIVDIMSIKYDYHNIKVLKKSEILGGDLSSLLIPIGTVEIDKLKNSIVTNELKELEPIMREAIVEVQKNYEENKDSQSVDIILDNYMYKATIEKAKESNFDFIVDFIRKSIDLTNIKTMIRVKTQNKDIRFLESVLLDNGNIPKEFFIQGLNDNLESFSNRIFKYGYETVLKALMEEYSSSGKYNSLEVYSDNYLMSFIKNAKRINFGPEPIIAYIIAKETEIKIIRIILAGKLNKVDSNIIRERLRDIYA</sequence>
<dbReference type="SUPFAM" id="SSF103486">
    <property type="entry name" value="V-type ATP synthase subunit C"/>
    <property type="match status" value="1"/>
</dbReference>
<comment type="caution">
    <text evidence="4">The sequence shown here is derived from an EMBL/GenBank/DDBJ whole genome shotgun (WGS) entry which is preliminary data.</text>
</comment>
<keyword evidence="2" id="KW-0813">Transport</keyword>
<dbReference type="Pfam" id="PF01992">
    <property type="entry name" value="vATP-synt_AC39"/>
    <property type="match status" value="1"/>
</dbReference>
<dbReference type="InterPro" id="IPR035067">
    <property type="entry name" value="V-type_ATPase_csu/dsu"/>
</dbReference>
<keyword evidence="5" id="KW-1185">Reference proteome</keyword>
<dbReference type="Gene3D" id="1.20.1690.10">
    <property type="entry name" value="V-type ATP synthase subunit C domain"/>
    <property type="match status" value="2"/>
</dbReference>
<dbReference type="InterPro" id="IPR036079">
    <property type="entry name" value="ATPase_csu/dsu_sf"/>
</dbReference>
<reference evidence="4" key="1">
    <citation type="journal article" date="2015" name="Infect. Genet. Evol.">
        <title>Genomic sequences of six botulinum neurotoxin-producing strains representing three clostridial species illustrate the mobility and diversity of botulinum neurotoxin genes.</title>
        <authorList>
            <person name="Smith T.J."/>
            <person name="Hill K.K."/>
            <person name="Xie G."/>
            <person name="Foley B.T."/>
            <person name="Williamson C.H."/>
            <person name="Foster J.T."/>
            <person name="Johnson S.L."/>
            <person name="Chertkov O."/>
            <person name="Teshima H."/>
            <person name="Gibbons H.S."/>
            <person name="Johnsky L.A."/>
            <person name="Karavis M.A."/>
            <person name="Smith L.A."/>
        </authorList>
    </citation>
    <scope>NUCLEOTIDE SEQUENCE [LARGE SCALE GENOMIC DNA]</scope>
    <source>
        <strain evidence="4">CDC 2741</strain>
    </source>
</reference>
<accession>A0A0C1RCN4</accession>
<dbReference type="Proteomes" id="UP000031366">
    <property type="component" value="Unassembled WGS sequence"/>
</dbReference>
<evidence type="ECO:0000256" key="2">
    <source>
        <dbReference type="ARBA" id="ARBA00022448"/>
    </source>
</evidence>
<dbReference type="InterPro" id="IPR044911">
    <property type="entry name" value="V-type_ATPase_csu/dsu_dom_3"/>
</dbReference>
<dbReference type="NCBIfam" id="NF002266">
    <property type="entry name" value="PRK01198.1-2"/>
    <property type="match status" value="1"/>
</dbReference>
<evidence type="ECO:0000256" key="1">
    <source>
        <dbReference type="ARBA" id="ARBA00006709"/>
    </source>
</evidence>
<dbReference type="PANTHER" id="PTHR38682:SF1">
    <property type="entry name" value="V-TYPE ATP SYNTHASE SUBUNIT C"/>
    <property type="match status" value="1"/>
</dbReference>
<evidence type="ECO:0000256" key="3">
    <source>
        <dbReference type="ARBA" id="ARBA00023065"/>
    </source>
</evidence>
<dbReference type="OrthoDB" id="1653at2"/>
<keyword evidence="3" id="KW-0406">Ion transport</keyword>
<evidence type="ECO:0000313" key="4">
    <source>
        <dbReference type="EMBL" id="KIE48126.1"/>
    </source>
</evidence>
<dbReference type="PANTHER" id="PTHR38682">
    <property type="entry name" value="V-TYPE ATP SYNTHASE SUBUNIT C"/>
    <property type="match status" value="1"/>
</dbReference>